<evidence type="ECO:0000313" key="2">
    <source>
        <dbReference type="EMBL" id="SHE55728.1"/>
    </source>
</evidence>
<dbReference type="RefSeq" id="WP_073296386.1">
    <property type="nucleotide sequence ID" value="NZ_FQUF01000008.1"/>
</dbReference>
<reference evidence="2 3" key="1">
    <citation type="submission" date="2016-11" db="EMBL/GenBank/DDBJ databases">
        <authorList>
            <person name="Jaros S."/>
            <person name="Januszkiewicz K."/>
            <person name="Wedrychowicz H."/>
        </authorList>
    </citation>
    <scope>NUCLEOTIDE SEQUENCE [LARGE SCALE GENOMIC DNA]</scope>
    <source>
        <strain evidence="2 3">DSM 15692</strain>
    </source>
</reference>
<evidence type="ECO:0000256" key="1">
    <source>
        <dbReference type="SAM" id="Phobius"/>
    </source>
</evidence>
<dbReference type="EMBL" id="FQUF01000008">
    <property type="protein sequence ID" value="SHE55728.1"/>
    <property type="molecule type" value="Genomic_DNA"/>
</dbReference>
<dbReference type="STRING" id="1121025.SAMN02745249_00667"/>
<name>A0A1M4UGG9_9LACT</name>
<keyword evidence="1" id="KW-0472">Membrane</keyword>
<protein>
    <recommendedName>
        <fullName evidence="4">Peptidase M48 domain-containing protein</fullName>
    </recommendedName>
</protein>
<evidence type="ECO:0000313" key="3">
    <source>
        <dbReference type="Proteomes" id="UP000184128"/>
    </source>
</evidence>
<keyword evidence="1" id="KW-1133">Transmembrane helix</keyword>
<dbReference type="OrthoDB" id="2039101at2"/>
<proteinExistence type="predicted"/>
<keyword evidence="3" id="KW-1185">Reference proteome</keyword>
<dbReference type="AlphaFoldDB" id="A0A1M4UGG9"/>
<evidence type="ECO:0008006" key="4">
    <source>
        <dbReference type="Google" id="ProtNLM"/>
    </source>
</evidence>
<dbReference type="Proteomes" id="UP000184128">
    <property type="component" value="Unassembled WGS sequence"/>
</dbReference>
<organism evidence="2 3">
    <name type="scientific">Atopostipes suicloacalis DSM 15692</name>
    <dbReference type="NCBI Taxonomy" id="1121025"/>
    <lineage>
        <taxon>Bacteria</taxon>
        <taxon>Bacillati</taxon>
        <taxon>Bacillota</taxon>
        <taxon>Bacilli</taxon>
        <taxon>Lactobacillales</taxon>
        <taxon>Carnobacteriaceae</taxon>
        <taxon>Atopostipes</taxon>
    </lineage>
</organism>
<accession>A0A1M4UGG9</accession>
<gene>
    <name evidence="2" type="ORF">SAMN02745249_00667</name>
</gene>
<keyword evidence="1" id="KW-0812">Transmembrane</keyword>
<sequence>MYFFEFPQNVIGFVTFKLYTKIYKCPFYKYQEAYVTHVKGRWGAISLSRYIFADDTYFQSEMIKHEYGHTLQSKKLLFFYLPVIGLPSLIWNKFFKGYRKRKRQSYYAFYTEAWANKLGGFHG</sequence>
<feature type="transmembrane region" description="Helical" evidence="1">
    <location>
        <begin position="77"/>
        <end position="95"/>
    </location>
</feature>